<dbReference type="HOGENOM" id="CLU_2967199_0_0_1"/>
<dbReference type="EMBL" id="CACQ02000339">
    <property type="protein sequence ID" value="CCF32160.1"/>
    <property type="molecule type" value="Genomic_DNA"/>
</dbReference>
<organism evidence="1 2">
    <name type="scientific">Colletotrichum higginsianum (strain IMI 349063)</name>
    <name type="common">Crucifer anthracnose fungus</name>
    <dbReference type="NCBI Taxonomy" id="759273"/>
    <lineage>
        <taxon>Eukaryota</taxon>
        <taxon>Fungi</taxon>
        <taxon>Dikarya</taxon>
        <taxon>Ascomycota</taxon>
        <taxon>Pezizomycotina</taxon>
        <taxon>Sordariomycetes</taxon>
        <taxon>Hypocreomycetidae</taxon>
        <taxon>Glomerellales</taxon>
        <taxon>Glomerellaceae</taxon>
        <taxon>Colletotrichum</taxon>
        <taxon>Colletotrichum destructivum species complex</taxon>
    </lineage>
</organism>
<reference evidence="2" key="1">
    <citation type="journal article" date="2012" name="Nat. Genet.">
        <title>Lifestyle transitions in plant pathogenic Colletotrichum fungi deciphered by genome and transcriptome analyses.</title>
        <authorList>
            <person name="O'Connell R.J."/>
            <person name="Thon M.R."/>
            <person name="Hacquard S."/>
            <person name="Amyotte S.G."/>
            <person name="Kleemann J."/>
            <person name="Torres M.F."/>
            <person name="Damm U."/>
            <person name="Buiate E.A."/>
            <person name="Epstein L."/>
            <person name="Alkan N."/>
            <person name="Altmueller J."/>
            <person name="Alvarado-Balderrama L."/>
            <person name="Bauser C.A."/>
            <person name="Becker C."/>
            <person name="Birren B.W."/>
            <person name="Chen Z."/>
            <person name="Choi J."/>
            <person name="Crouch J.A."/>
            <person name="Duvick J.P."/>
            <person name="Farman M.A."/>
            <person name="Gan P."/>
            <person name="Heiman D."/>
            <person name="Henrissat B."/>
            <person name="Howard R.J."/>
            <person name="Kabbage M."/>
            <person name="Koch C."/>
            <person name="Kracher B."/>
            <person name="Kubo Y."/>
            <person name="Law A.D."/>
            <person name="Lebrun M.-H."/>
            <person name="Lee Y.-H."/>
            <person name="Miyara I."/>
            <person name="Moore N."/>
            <person name="Neumann U."/>
            <person name="Nordstroem K."/>
            <person name="Panaccione D.G."/>
            <person name="Panstruga R."/>
            <person name="Place M."/>
            <person name="Proctor R.H."/>
            <person name="Prusky D."/>
            <person name="Rech G."/>
            <person name="Reinhardt R."/>
            <person name="Rollins J.A."/>
            <person name="Rounsley S."/>
            <person name="Schardl C.L."/>
            <person name="Schwartz D.C."/>
            <person name="Shenoy N."/>
            <person name="Shirasu K."/>
            <person name="Sikhakolli U.R."/>
            <person name="Stueber K."/>
            <person name="Sukno S.A."/>
            <person name="Sweigard J.A."/>
            <person name="Takano Y."/>
            <person name="Takahara H."/>
            <person name="Trail F."/>
            <person name="van der Does H.C."/>
            <person name="Voll L.M."/>
            <person name="Will I."/>
            <person name="Young S."/>
            <person name="Zeng Q."/>
            <person name="Zhang J."/>
            <person name="Zhou S."/>
            <person name="Dickman M.B."/>
            <person name="Schulze-Lefert P."/>
            <person name="Ver Loren van Themaat E."/>
            <person name="Ma L.-J."/>
            <person name="Vaillancourt L.J."/>
        </authorList>
    </citation>
    <scope>NUCLEOTIDE SEQUENCE [LARGE SCALE GENOMIC DNA]</scope>
    <source>
        <strain evidence="2">IMI 349063</strain>
    </source>
</reference>
<sequence length="59" mass="6515">SSVFQTKCINITECYYSDHFGFPREGDPRSLLGQSQSRACKHFAGCCPPCRRAVASEGD</sequence>
<gene>
    <name evidence="1" type="ORF">CH063_04601</name>
</gene>
<evidence type="ECO:0000313" key="2">
    <source>
        <dbReference type="Proteomes" id="UP000007174"/>
    </source>
</evidence>
<dbReference type="Proteomes" id="UP000007174">
    <property type="component" value="Unassembled WGS sequence"/>
</dbReference>
<evidence type="ECO:0000313" key="1">
    <source>
        <dbReference type="EMBL" id="CCF32160.1"/>
    </source>
</evidence>
<proteinExistence type="predicted"/>
<protein>
    <submittedName>
        <fullName evidence="1">Uncharacterized protein</fullName>
    </submittedName>
</protein>
<dbReference type="AlphaFoldDB" id="H1UW09"/>
<feature type="non-terminal residue" evidence="1">
    <location>
        <position position="1"/>
    </location>
</feature>
<name>H1UW09_COLHI</name>
<accession>H1UW09</accession>